<keyword evidence="4" id="KW-0274">FAD</keyword>
<comment type="cofactor">
    <cofactor evidence="1">
        <name>FAD</name>
        <dbReference type="ChEBI" id="CHEBI:57692"/>
    </cofactor>
</comment>
<gene>
    <name evidence="7" type="ORF">A1O9_01696</name>
</gene>
<dbReference type="PANTHER" id="PTHR42877">
    <property type="entry name" value="L-ORNITHINE N(5)-MONOOXYGENASE-RELATED"/>
    <property type="match status" value="1"/>
</dbReference>
<evidence type="ECO:0000256" key="3">
    <source>
        <dbReference type="ARBA" id="ARBA00022630"/>
    </source>
</evidence>
<dbReference type="AlphaFoldDB" id="A0A072PWI2"/>
<evidence type="ECO:0000256" key="4">
    <source>
        <dbReference type="ARBA" id="ARBA00022827"/>
    </source>
</evidence>
<evidence type="ECO:0000256" key="5">
    <source>
        <dbReference type="ARBA" id="ARBA00023002"/>
    </source>
</evidence>
<comment type="similarity">
    <text evidence="2">Belongs to the FAD-binding monooxygenase family.</text>
</comment>
<reference evidence="7 8" key="1">
    <citation type="submission" date="2013-03" db="EMBL/GenBank/DDBJ databases">
        <title>The Genome Sequence of Exophiala aquamarina CBS 119918.</title>
        <authorList>
            <consortium name="The Broad Institute Genomics Platform"/>
            <person name="Cuomo C."/>
            <person name="de Hoog S."/>
            <person name="Gorbushina A."/>
            <person name="Walker B."/>
            <person name="Young S.K."/>
            <person name="Zeng Q."/>
            <person name="Gargeya S."/>
            <person name="Fitzgerald M."/>
            <person name="Haas B."/>
            <person name="Abouelleil A."/>
            <person name="Allen A.W."/>
            <person name="Alvarado L."/>
            <person name="Arachchi H.M."/>
            <person name="Berlin A.M."/>
            <person name="Chapman S.B."/>
            <person name="Gainer-Dewar J."/>
            <person name="Goldberg J."/>
            <person name="Griggs A."/>
            <person name="Gujja S."/>
            <person name="Hansen M."/>
            <person name="Howarth C."/>
            <person name="Imamovic A."/>
            <person name="Ireland A."/>
            <person name="Larimer J."/>
            <person name="McCowan C."/>
            <person name="Murphy C."/>
            <person name="Pearson M."/>
            <person name="Poon T.W."/>
            <person name="Priest M."/>
            <person name="Roberts A."/>
            <person name="Saif S."/>
            <person name="Shea T."/>
            <person name="Sisk P."/>
            <person name="Sykes S."/>
            <person name="Wortman J."/>
            <person name="Nusbaum C."/>
            <person name="Birren B."/>
        </authorList>
    </citation>
    <scope>NUCLEOTIDE SEQUENCE [LARGE SCALE GENOMIC DNA]</scope>
    <source>
        <strain evidence="7 8">CBS 119918</strain>
    </source>
</reference>
<dbReference type="SUPFAM" id="SSF51905">
    <property type="entry name" value="FAD/NAD(P)-binding domain"/>
    <property type="match status" value="2"/>
</dbReference>
<feature type="transmembrane region" description="Helical" evidence="6">
    <location>
        <begin position="12"/>
        <end position="30"/>
    </location>
</feature>
<dbReference type="GeneID" id="25276642"/>
<evidence type="ECO:0000256" key="1">
    <source>
        <dbReference type="ARBA" id="ARBA00001974"/>
    </source>
</evidence>
<keyword evidence="6" id="KW-0812">Transmembrane</keyword>
<evidence type="ECO:0008006" key="9">
    <source>
        <dbReference type="Google" id="ProtNLM"/>
    </source>
</evidence>
<proteinExistence type="inferred from homology"/>
<evidence type="ECO:0000256" key="6">
    <source>
        <dbReference type="SAM" id="Phobius"/>
    </source>
</evidence>
<evidence type="ECO:0000256" key="2">
    <source>
        <dbReference type="ARBA" id="ARBA00010139"/>
    </source>
</evidence>
<keyword evidence="3" id="KW-0285">Flavoprotein</keyword>
<dbReference type="RefSeq" id="XP_013266308.1">
    <property type="nucleotide sequence ID" value="XM_013410854.1"/>
</dbReference>
<dbReference type="Proteomes" id="UP000027920">
    <property type="component" value="Unassembled WGS sequence"/>
</dbReference>
<dbReference type="PANTHER" id="PTHR42877:SF4">
    <property type="entry name" value="FAD_NAD(P)-BINDING DOMAIN-CONTAINING PROTEIN-RELATED"/>
    <property type="match status" value="1"/>
</dbReference>
<protein>
    <recommendedName>
        <fullName evidence="9">FAD/NAD(P)-binding domain-containing protein</fullName>
    </recommendedName>
</protein>
<dbReference type="EMBL" id="AMGV01000001">
    <property type="protein sequence ID" value="KEF63718.1"/>
    <property type="molecule type" value="Genomic_DNA"/>
</dbReference>
<keyword evidence="6" id="KW-0472">Membrane</keyword>
<dbReference type="OrthoDB" id="74360at2759"/>
<dbReference type="HOGENOM" id="CLU_006937_7_1_1"/>
<dbReference type="GO" id="GO:0050660">
    <property type="term" value="F:flavin adenine dinucleotide binding"/>
    <property type="evidence" value="ECO:0007669"/>
    <property type="project" value="InterPro"/>
</dbReference>
<dbReference type="GO" id="GO:0050661">
    <property type="term" value="F:NADP binding"/>
    <property type="evidence" value="ECO:0007669"/>
    <property type="project" value="InterPro"/>
</dbReference>
<name>A0A072PWI2_9EURO</name>
<dbReference type="VEuPathDB" id="FungiDB:A1O9_01696"/>
<keyword evidence="6" id="KW-1133">Transmembrane helix</keyword>
<keyword evidence="8" id="KW-1185">Reference proteome</keyword>
<dbReference type="Gene3D" id="3.50.50.60">
    <property type="entry name" value="FAD/NAD(P)-binding domain"/>
    <property type="match status" value="2"/>
</dbReference>
<dbReference type="InterPro" id="IPR020946">
    <property type="entry name" value="Flavin_mOase-like"/>
</dbReference>
<dbReference type="Pfam" id="PF00743">
    <property type="entry name" value="FMO-like"/>
    <property type="match status" value="1"/>
</dbReference>
<dbReference type="GO" id="GO:0004499">
    <property type="term" value="F:N,N-dimethylaniline monooxygenase activity"/>
    <property type="evidence" value="ECO:0007669"/>
    <property type="project" value="InterPro"/>
</dbReference>
<comment type="caution">
    <text evidence="7">The sequence shown here is derived from an EMBL/GenBank/DDBJ whole genome shotgun (WGS) entry which is preliminary data.</text>
</comment>
<sequence>MGKTKPESRHIFCLIVGGGLCGISLGFQIISTKTLHHDEFLILDRNEDYGGVWESNKYPGAACDIPSHAYQMRLFLNPTWSKRLAEGKEIQQYYSRMAEARGLRRSTMFGVEVLYAKWNEEILLWEVLVEDRQTHQRTRWLANVLFDNGGGFHRPKYAKIPGRDNFKGEQVHTAEWRDDLDLKDKRVALIGTGPSAAQVAPRIQPLVKQLYVFQRSSGHVLPRNNQVIPTWMKALFGWCYPVLWLYHVWWFIFFDQTKTMWMEGTKENQAMHDANIAFLDEQVKDPEVREKLRPRAAFGCKRVLFLDDWYSLFNKPNVELITHKPVRLTETGIVSKPTEDMTEDERAEQPTGAYLKRTDHEDHGETTRQIDVIVWGTGFDMNDSGGHFQVYGVGGINLSQTWKDYPQTYWGIAVTKFPNFFLVLGPNSVNYWSNVTTVAEIQINWHCKMLRHIKRQCQTQRYALYPRTDVQEEYNNWLKNNRGKPAFLAPGCATYHVTPSGATPMYNHYRIFHTAWKLLWPTPGEFTETRRALTPSV</sequence>
<keyword evidence="5" id="KW-0560">Oxidoreductase</keyword>
<evidence type="ECO:0000313" key="8">
    <source>
        <dbReference type="Proteomes" id="UP000027920"/>
    </source>
</evidence>
<accession>A0A072PWI2</accession>
<organism evidence="7 8">
    <name type="scientific">Exophiala aquamarina CBS 119918</name>
    <dbReference type="NCBI Taxonomy" id="1182545"/>
    <lineage>
        <taxon>Eukaryota</taxon>
        <taxon>Fungi</taxon>
        <taxon>Dikarya</taxon>
        <taxon>Ascomycota</taxon>
        <taxon>Pezizomycotina</taxon>
        <taxon>Eurotiomycetes</taxon>
        <taxon>Chaetothyriomycetidae</taxon>
        <taxon>Chaetothyriales</taxon>
        <taxon>Herpotrichiellaceae</taxon>
        <taxon>Exophiala</taxon>
    </lineage>
</organism>
<dbReference type="InterPro" id="IPR036188">
    <property type="entry name" value="FAD/NAD-bd_sf"/>
</dbReference>
<dbReference type="Pfam" id="PF13450">
    <property type="entry name" value="NAD_binding_8"/>
    <property type="match status" value="1"/>
</dbReference>
<evidence type="ECO:0000313" key="7">
    <source>
        <dbReference type="EMBL" id="KEF63718.1"/>
    </source>
</evidence>
<dbReference type="InterPro" id="IPR051209">
    <property type="entry name" value="FAD-bind_Monooxygenase_sf"/>
</dbReference>